<gene>
    <name evidence="3" type="ORF">BLA29_007015</name>
</gene>
<feature type="region of interest" description="Disordered" evidence="1">
    <location>
        <begin position="223"/>
        <end position="258"/>
    </location>
</feature>
<feature type="non-terminal residue" evidence="3">
    <location>
        <position position="388"/>
    </location>
</feature>
<feature type="compositionally biased region" description="Polar residues" evidence="1">
    <location>
        <begin position="226"/>
        <end position="258"/>
    </location>
</feature>
<keyword evidence="2" id="KW-0472">Membrane</keyword>
<keyword evidence="4" id="KW-1185">Reference proteome</keyword>
<feature type="transmembrane region" description="Helical" evidence="2">
    <location>
        <begin position="47"/>
        <end position="71"/>
    </location>
</feature>
<accession>A0A1Y3BRY3</accession>
<evidence type="ECO:0000313" key="4">
    <source>
        <dbReference type="Proteomes" id="UP000194236"/>
    </source>
</evidence>
<evidence type="ECO:0000313" key="3">
    <source>
        <dbReference type="EMBL" id="OTF81925.1"/>
    </source>
</evidence>
<protein>
    <submittedName>
        <fullName evidence="3">Uncharacterized protein</fullName>
    </submittedName>
</protein>
<feature type="region of interest" description="Disordered" evidence="1">
    <location>
        <begin position="276"/>
        <end position="361"/>
    </location>
</feature>
<organism evidence="3 4">
    <name type="scientific">Euroglyphus maynei</name>
    <name type="common">Mayne's house dust mite</name>
    <dbReference type="NCBI Taxonomy" id="6958"/>
    <lineage>
        <taxon>Eukaryota</taxon>
        <taxon>Metazoa</taxon>
        <taxon>Ecdysozoa</taxon>
        <taxon>Arthropoda</taxon>
        <taxon>Chelicerata</taxon>
        <taxon>Arachnida</taxon>
        <taxon>Acari</taxon>
        <taxon>Acariformes</taxon>
        <taxon>Sarcoptiformes</taxon>
        <taxon>Astigmata</taxon>
        <taxon>Psoroptidia</taxon>
        <taxon>Analgoidea</taxon>
        <taxon>Pyroglyphidae</taxon>
        <taxon>Pyroglyphinae</taxon>
        <taxon>Euroglyphus</taxon>
    </lineage>
</organism>
<sequence>PIGSCSVLIDGHVRVHDCNDELPFLCERDPEIGISTATLDYWYQEPLGMVVIGISFLTMLLTMACICCWICKSRHRHLEKLERRNSIRASIRSSRSLASMSALNDSQYFTNRKLLSESNPNVNGSINGSINPTYRPIPLQNANGHQRHPQSIQQDHYGESLSSTFPVYTSDHHNERLVLAQKRYEDAVKYGNNGRTSNTDLIRSANLHQQSSFDMVYDNRAFKQGPTDQSTPMMSPLSFSSREGQHNPTLRTWTPETNSTLDFKVKPALDPQELSQYTGSSEDLHKPPPSTSSSIASELPSPTSGQSTNRQRFYQPRSQQSDMIRFQPIHPPLQPPIRRLIQSRDQRNETNKQRRSMDPTMLLHHEHEEPENKNIQMETTTFNNELLT</sequence>
<dbReference type="EMBL" id="MUJZ01011067">
    <property type="protein sequence ID" value="OTF81925.1"/>
    <property type="molecule type" value="Genomic_DNA"/>
</dbReference>
<reference evidence="3 4" key="1">
    <citation type="submission" date="2017-03" db="EMBL/GenBank/DDBJ databases">
        <title>Genome Survey of Euroglyphus maynei.</title>
        <authorList>
            <person name="Arlian L.G."/>
            <person name="Morgan M.S."/>
            <person name="Rider S.D."/>
        </authorList>
    </citation>
    <scope>NUCLEOTIDE SEQUENCE [LARGE SCALE GENOMIC DNA]</scope>
    <source>
        <strain evidence="3">Arlian Lab</strain>
        <tissue evidence="3">Whole body</tissue>
    </source>
</reference>
<keyword evidence="2" id="KW-1133">Transmembrane helix</keyword>
<evidence type="ECO:0000256" key="2">
    <source>
        <dbReference type="SAM" id="Phobius"/>
    </source>
</evidence>
<feature type="non-terminal residue" evidence="3">
    <location>
        <position position="1"/>
    </location>
</feature>
<dbReference type="OrthoDB" id="536948at2759"/>
<dbReference type="Proteomes" id="UP000194236">
    <property type="component" value="Unassembled WGS sequence"/>
</dbReference>
<name>A0A1Y3BRY3_EURMA</name>
<comment type="caution">
    <text evidence="3">The sequence shown here is derived from an EMBL/GenBank/DDBJ whole genome shotgun (WGS) entry which is preliminary data.</text>
</comment>
<dbReference type="AlphaFoldDB" id="A0A1Y3BRY3"/>
<feature type="compositionally biased region" description="Polar residues" evidence="1">
    <location>
        <begin position="291"/>
        <end position="322"/>
    </location>
</feature>
<evidence type="ECO:0000256" key="1">
    <source>
        <dbReference type="SAM" id="MobiDB-lite"/>
    </source>
</evidence>
<proteinExistence type="predicted"/>
<feature type="compositionally biased region" description="Basic and acidic residues" evidence="1">
    <location>
        <begin position="342"/>
        <end position="361"/>
    </location>
</feature>
<keyword evidence="2" id="KW-0812">Transmembrane</keyword>